<dbReference type="CDD" id="cd03487">
    <property type="entry name" value="RT_Bac_retron_II"/>
    <property type="match status" value="1"/>
</dbReference>
<proteinExistence type="inferred from homology"/>
<sequence>MIHRRNYLLLRKAKTKPELASILGVSAAFLTRTLYRSGVKSHVNSHYHQFDIAKKSGGVRTISAPSDELKDLQRKLSDLLLDCKEVIYLDKKVECLLSHGFERERSIITNARIHRGKRNVLNLDLADFFGSFNFGRVRGYFIANREFELDPHIATVIAQIACYKDSLPQGSPCSPVIANLITNSLDIKLSKLAKSNGSSYTRYADDITFSTRKKSFPAAIVKDVKSITLGSKLLGEIRRAGFSVNPTKTRLQFKDSRQEATGLVVNKKVSVKSEYWRLTRAMAHSLFKTGKFQIAEQDGSFRDGHLSELEGRLTFIDSIDFYNNLEKKKQPESKFEPKIHTGINKFRGKLNSREKVYGRFLQYKHFFANEYPTILTEGKTDSVYLKSALNQLQASYPNLVNFKSSKEEYSPKLKFPDLNRKTMYLLDIGDGATSFLRFVQRYTDDLKYFEGKKAKNPVILVLDNDAGPKDLLNHLVKKVKSCPDDIAVLKSGGYIHLFHNLYLILTQLNAGGKDSAMEDLFDAETLSTVIDGKTFSPAKHIDVSKHYGKHIFSTKVVRANKEKINFDKFKYIFNEIERVKLHFSTL</sequence>
<dbReference type="RefSeq" id="WP_092829735.1">
    <property type="nucleotide sequence ID" value="NZ_FOGS01000013.1"/>
</dbReference>
<dbReference type="InterPro" id="IPR051083">
    <property type="entry name" value="GrpII_Intron_Splice-Mob/Def"/>
</dbReference>
<evidence type="ECO:0000313" key="12">
    <source>
        <dbReference type="Proteomes" id="UP000198505"/>
    </source>
</evidence>
<dbReference type="GO" id="GO:0003723">
    <property type="term" value="F:RNA binding"/>
    <property type="evidence" value="ECO:0007669"/>
    <property type="project" value="InterPro"/>
</dbReference>
<protein>
    <recommendedName>
        <fullName evidence="1">RNA-directed DNA polymerase</fullName>
        <ecNumber evidence="1">2.7.7.49</ecNumber>
    </recommendedName>
</protein>
<dbReference type="InterPro" id="IPR000123">
    <property type="entry name" value="Reverse_transcriptase_msDNA"/>
</dbReference>
<evidence type="ECO:0000256" key="2">
    <source>
        <dbReference type="ARBA" id="ARBA00022679"/>
    </source>
</evidence>
<dbReference type="Proteomes" id="UP000198505">
    <property type="component" value="Unassembled WGS sequence"/>
</dbReference>
<evidence type="ECO:0000256" key="1">
    <source>
        <dbReference type="ARBA" id="ARBA00012493"/>
    </source>
</evidence>
<evidence type="ECO:0000256" key="6">
    <source>
        <dbReference type="ARBA" id="ARBA00022918"/>
    </source>
</evidence>
<feature type="domain" description="Reverse transcriptase" evidence="10">
    <location>
        <begin position="33"/>
        <end position="265"/>
    </location>
</feature>
<dbReference type="SUPFAM" id="SSF56672">
    <property type="entry name" value="DNA/RNA polymerases"/>
    <property type="match status" value="1"/>
</dbReference>
<reference evidence="12" key="1">
    <citation type="submission" date="2016-10" db="EMBL/GenBank/DDBJ databases">
        <authorList>
            <person name="Varghese N."/>
            <person name="Submissions S."/>
        </authorList>
    </citation>
    <scope>NUCLEOTIDE SEQUENCE [LARGE SCALE GENOMIC DNA]</scope>
    <source>
        <strain evidence="12">CGMCC 1.6495</strain>
    </source>
</reference>
<dbReference type="PANTHER" id="PTHR34047:SF7">
    <property type="entry name" value="RNA-DIRECTED DNA POLYMERASE"/>
    <property type="match status" value="1"/>
</dbReference>
<dbReference type="NCBIfam" id="NF038237">
    <property type="entry name" value="retron_Ec67_fus"/>
    <property type="match status" value="1"/>
</dbReference>
<dbReference type="GO" id="GO:0046872">
    <property type="term" value="F:metal ion binding"/>
    <property type="evidence" value="ECO:0007669"/>
    <property type="project" value="UniProtKB-KW"/>
</dbReference>
<dbReference type="InterPro" id="IPR000477">
    <property type="entry name" value="RT_dom"/>
</dbReference>
<evidence type="ECO:0000256" key="5">
    <source>
        <dbReference type="ARBA" id="ARBA00022842"/>
    </source>
</evidence>
<keyword evidence="5" id="KW-0460">Magnesium</keyword>
<evidence type="ECO:0000313" key="11">
    <source>
        <dbReference type="EMBL" id="SES30997.1"/>
    </source>
</evidence>
<evidence type="ECO:0000256" key="4">
    <source>
        <dbReference type="ARBA" id="ARBA00022723"/>
    </source>
</evidence>
<dbReference type="EMBL" id="FOGS01000013">
    <property type="protein sequence ID" value="SES30997.1"/>
    <property type="molecule type" value="Genomic_DNA"/>
</dbReference>
<evidence type="ECO:0000256" key="7">
    <source>
        <dbReference type="ARBA" id="ARBA00023118"/>
    </source>
</evidence>
<dbReference type="PANTHER" id="PTHR34047">
    <property type="entry name" value="NUCLEAR INTRON MATURASE 1, MITOCHONDRIAL-RELATED"/>
    <property type="match status" value="1"/>
</dbReference>
<organism evidence="11 12">
    <name type="scientific">Vreelandella subterranea</name>
    <dbReference type="NCBI Taxonomy" id="416874"/>
    <lineage>
        <taxon>Bacteria</taxon>
        <taxon>Pseudomonadati</taxon>
        <taxon>Pseudomonadota</taxon>
        <taxon>Gammaproteobacteria</taxon>
        <taxon>Oceanospirillales</taxon>
        <taxon>Halomonadaceae</taxon>
        <taxon>Vreelandella</taxon>
    </lineage>
</organism>
<evidence type="ECO:0000256" key="9">
    <source>
        <dbReference type="ARBA" id="ARBA00048173"/>
    </source>
</evidence>
<keyword evidence="6 11" id="KW-0695">RNA-directed DNA polymerase</keyword>
<keyword evidence="3" id="KW-0548">Nucleotidyltransferase</keyword>
<evidence type="ECO:0000259" key="10">
    <source>
        <dbReference type="PROSITE" id="PS50878"/>
    </source>
</evidence>
<dbReference type="AlphaFoldDB" id="A0A1H9WBF8"/>
<gene>
    <name evidence="11" type="ORF">SAMN04487958_11395</name>
</gene>
<dbReference type="GO" id="GO:0051607">
    <property type="term" value="P:defense response to virus"/>
    <property type="evidence" value="ECO:0007669"/>
    <property type="project" value="UniProtKB-KW"/>
</dbReference>
<dbReference type="PROSITE" id="PS50878">
    <property type="entry name" value="RT_POL"/>
    <property type="match status" value="1"/>
</dbReference>
<dbReference type="EC" id="2.7.7.49" evidence="1"/>
<keyword evidence="7" id="KW-0051">Antiviral defense</keyword>
<dbReference type="GO" id="GO:0003964">
    <property type="term" value="F:RNA-directed DNA polymerase activity"/>
    <property type="evidence" value="ECO:0007669"/>
    <property type="project" value="UniProtKB-KW"/>
</dbReference>
<dbReference type="Pfam" id="PF00078">
    <property type="entry name" value="RVT_1"/>
    <property type="match status" value="1"/>
</dbReference>
<evidence type="ECO:0000256" key="8">
    <source>
        <dbReference type="ARBA" id="ARBA00034120"/>
    </source>
</evidence>
<accession>A0A1H9WBF8</accession>
<dbReference type="InterPro" id="IPR043502">
    <property type="entry name" value="DNA/RNA_pol_sf"/>
</dbReference>
<keyword evidence="2" id="KW-0808">Transferase</keyword>
<keyword evidence="12" id="KW-1185">Reference proteome</keyword>
<evidence type="ECO:0000256" key="3">
    <source>
        <dbReference type="ARBA" id="ARBA00022695"/>
    </source>
</evidence>
<comment type="catalytic activity">
    <reaction evidence="9">
        <text>DNA(n) + a 2'-deoxyribonucleoside 5'-triphosphate = DNA(n+1) + diphosphate</text>
        <dbReference type="Rhea" id="RHEA:22508"/>
        <dbReference type="Rhea" id="RHEA-COMP:17339"/>
        <dbReference type="Rhea" id="RHEA-COMP:17340"/>
        <dbReference type="ChEBI" id="CHEBI:33019"/>
        <dbReference type="ChEBI" id="CHEBI:61560"/>
        <dbReference type="ChEBI" id="CHEBI:173112"/>
        <dbReference type="EC" id="2.7.7.49"/>
    </reaction>
</comment>
<name>A0A1H9WBF8_9GAMM</name>
<keyword evidence="4" id="KW-0479">Metal-binding</keyword>
<dbReference type="InterPro" id="IPR053543">
    <property type="entry name" value="Bacterial_RT"/>
</dbReference>
<dbReference type="PRINTS" id="PR00866">
    <property type="entry name" value="RNADNAPOLMS"/>
</dbReference>
<comment type="similarity">
    <text evidence="8">Belongs to the bacterial reverse transcriptase family.</text>
</comment>